<evidence type="ECO:0000313" key="3">
    <source>
        <dbReference type="Proteomes" id="UP000317977"/>
    </source>
</evidence>
<dbReference type="CDD" id="cd00198">
    <property type="entry name" value="vWFA"/>
    <property type="match status" value="1"/>
</dbReference>
<comment type="caution">
    <text evidence="2">The sequence shown here is derived from an EMBL/GenBank/DDBJ whole genome shotgun (WGS) entry which is preliminary data.</text>
</comment>
<protein>
    <submittedName>
        <fullName evidence="2">von Willebrand factor type A domain protein</fullName>
    </submittedName>
</protein>
<dbReference type="Gene3D" id="3.40.50.410">
    <property type="entry name" value="von Willebrand factor, type A domain"/>
    <property type="match status" value="1"/>
</dbReference>
<dbReference type="Pfam" id="PF09977">
    <property type="entry name" value="Tad_C"/>
    <property type="match status" value="1"/>
</dbReference>
<gene>
    <name evidence="2" type="ORF">Poly59_57050</name>
</gene>
<dbReference type="EMBL" id="SJPX01000006">
    <property type="protein sequence ID" value="TWU46732.1"/>
    <property type="molecule type" value="Genomic_DNA"/>
</dbReference>
<evidence type="ECO:0000313" key="2">
    <source>
        <dbReference type="EMBL" id="TWU46732.1"/>
    </source>
</evidence>
<dbReference type="Pfam" id="PF00092">
    <property type="entry name" value="VWA"/>
    <property type="match status" value="1"/>
</dbReference>
<name>A0A5C6ECJ9_9BACT</name>
<dbReference type="PROSITE" id="PS50234">
    <property type="entry name" value="VWFA"/>
    <property type="match status" value="1"/>
</dbReference>
<evidence type="ECO:0000259" key="1">
    <source>
        <dbReference type="PROSITE" id="PS50234"/>
    </source>
</evidence>
<reference evidence="2 3" key="1">
    <citation type="submission" date="2019-02" db="EMBL/GenBank/DDBJ databases">
        <title>Deep-cultivation of Planctomycetes and their phenomic and genomic characterization uncovers novel biology.</title>
        <authorList>
            <person name="Wiegand S."/>
            <person name="Jogler M."/>
            <person name="Boedeker C."/>
            <person name="Pinto D."/>
            <person name="Vollmers J."/>
            <person name="Rivas-Marin E."/>
            <person name="Kohn T."/>
            <person name="Peeters S.H."/>
            <person name="Heuer A."/>
            <person name="Rast P."/>
            <person name="Oberbeckmann S."/>
            <person name="Bunk B."/>
            <person name="Jeske O."/>
            <person name="Meyerdierks A."/>
            <person name="Storesund J.E."/>
            <person name="Kallscheuer N."/>
            <person name="Luecker S."/>
            <person name="Lage O.M."/>
            <person name="Pohl T."/>
            <person name="Merkel B.J."/>
            <person name="Hornburger P."/>
            <person name="Mueller R.-W."/>
            <person name="Bruemmer F."/>
            <person name="Labrenz M."/>
            <person name="Spormann A.M."/>
            <person name="Op Den Camp H."/>
            <person name="Overmann J."/>
            <person name="Amann R."/>
            <person name="Jetten M.S.M."/>
            <person name="Mascher T."/>
            <person name="Medema M.H."/>
            <person name="Devos D.P."/>
            <person name="Kaster A.-K."/>
            <person name="Ovreas L."/>
            <person name="Rohde M."/>
            <person name="Galperin M.Y."/>
            <person name="Jogler C."/>
        </authorList>
    </citation>
    <scope>NUCLEOTIDE SEQUENCE [LARGE SCALE GENOMIC DNA]</scope>
    <source>
        <strain evidence="2 3">Poly59</strain>
    </source>
</reference>
<dbReference type="SMART" id="SM00327">
    <property type="entry name" value="VWA"/>
    <property type="match status" value="1"/>
</dbReference>
<sequence>MNYASQKRNNVTAKTNRRRTGSAAVLVLASFTVFLLMAALSIDVGYMQLSRLELRAAADSAAKAGAESLVREDSTSAARTAAITLAAANKVGGSGLVLTNADIQFGRSERQPDGSWSFVADALPLSAVRVTASQPVSLFFGGITGSHSFSTSLQSTASFADNEICVVIDRSHSMCFDLTGNEFSYPPAIATTPDDPVIYPPDPTESRWSYLQQAVVEFVDIIEDRNSSQKIGLVSFGSEIDLSTYEGGLTGRTFPASSTDVSLGDDFAGIRSSVESRGSDVMLGGTNLSAGLQAGIDMLTEPNVTSHAKKTLVVMTDGKWNFGTDPVSLAQTAKSNDITVHTVTFLANADQADMVSVANAGGGRHYHASNGVALVEAFRELAFSLPVTLID</sequence>
<dbReference type="InterPro" id="IPR002035">
    <property type="entry name" value="VWF_A"/>
</dbReference>
<dbReference type="SUPFAM" id="SSF53300">
    <property type="entry name" value="vWA-like"/>
    <property type="match status" value="1"/>
</dbReference>
<dbReference type="AlphaFoldDB" id="A0A5C6ECJ9"/>
<keyword evidence="3" id="KW-1185">Reference proteome</keyword>
<dbReference type="Proteomes" id="UP000317977">
    <property type="component" value="Unassembled WGS sequence"/>
</dbReference>
<dbReference type="InterPro" id="IPR036465">
    <property type="entry name" value="vWFA_dom_sf"/>
</dbReference>
<dbReference type="InterPro" id="IPR018705">
    <property type="entry name" value="DUF2134_membrane"/>
</dbReference>
<dbReference type="OrthoDB" id="242905at2"/>
<accession>A0A5C6ECJ9</accession>
<feature type="domain" description="VWFA" evidence="1">
    <location>
        <begin position="163"/>
        <end position="381"/>
    </location>
</feature>
<proteinExistence type="predicted"/>
<organism evidence="2 3">
    <name type="scientific">Rubripirellula reticaptiva</name>
    <dbReference type="NCBI Taxonomy" id="2528013"/>
    <lineage>
        <taxon>Bacteria</taxon>
        <taxon>Pseudomonadati</taxon>
        <taxon>Planctomycetota</taxon>
        <taxon>Planctomycetia</taxon>
        <taxon>Pirellulales</taxon>
        <taxon>Pirellulaceae</taxon>
        <taxon>Rubripirellula</taxon>
    </lineage>
</organism>